<dbReference type="InterPro" id="IPR007185">
    <property type="entry name" value="DNA_pol_a/d/e_bsu"/>
</dbReference>
<evidence type="ECO:0000259" key="10">
    <source>
        <dbReference type="Pfam" id="PF04042"/>
    </source>
</evidence>
<dbReference type="GO" id="GO:0042276">
    <property type="term" value="P:error-prone translesion synthesis"/>
    <property type="evidence" value="ECO:0007669"/>
    <property type="project" value="TreeGrafter"/>
</dbReference>
<name>A0A8C0GHR3_CHEAB</name>
<evidence type="ECO:0000256" key="3">
    <source>
        <dbReference type="ARBA" id="ARBA00022705"/>
    </source>
</evidence>
<reference evidence="12" key="2">
    <citation type="submission" date="2025-09" db="UniProtKB">
        <authorList>
            <consortium name="Ensembl"/>
        </authorList>
    </citation>
    <scope>IDENTIFICATION</scope>
</reference>
<evidence type="ECO:0000313" key="12">
    <source>
        <dbReference type="Ensembl" id="ENSCABP00000008108.1"/>
    </source>
</evidence>
<dbReference type="Pfam" id="PF12213">
    <property type="entry name" value="Dpoe2NT"/>
    <property type="match status" value="1"/>
</dbReference>
<dbReference type="GO" id="GO:0003677">
    <property type="term" value="F:DNA binding"/>
    <property type="evidence" value="ECO:0007669"/>
    <property type="project" value="UniProtKB-UniRule"/>
</dbReference>
<dbReference type="FunFam" id="1.10.8.60:FF:000053">
    <property type="entry name" value="DNA polymerase epsilon subunit"/>
    <property type="match status" value="1"/>
</dbReference>
<dbReference type="Proteomes" id="UP000694404">
    <property type="component" value="Unplaced"/>
</dbReference>
<dbReference type="Gene3D" id="1.10.8.60">
    <property type="match status" value="1"/>
</dbReference>
<evidence type="ECO:0000259" key="11">
    <source>
        <dbReference type="Pfam" id="PF12213"/>
    </source>
</evidence>
<gene>
    <name evidence="12" type="primary">POLE2</name>
</gene>
<dbReference type="PANTHER" id="PTHR12708:SF0">
    <property type="entry name" value="DNA POLYMERASE EPSILON SUBUNIT 2"/>
    <property type="match status" value="1"/>
</dbReference>
<dbReference type="PANTHER" id="PTHR12708">
    <property type="entry name" value="DNA POLYMERASE EPSILON SUBUNIT B"/>
    <property type="match status" value="1"/>
</dbReference>
<keyword evidence="5 8" id="KW-0539">Nucleus</keyword>
<comment type="similarity">
    <text evidence="2 8">Belongs to the DNA polymerase epsilon subunit B family.</text>
</comment>
<proteinExistence type="inferred from homology"/>
<dbReference type="InterPro" id="IPR024639">
    <property type="entry name" value="DNA_pol_e_bsu_N"/>
</dbReference>
<keyword evidence="9" id="KW-0812">Transmembrane</keyword>
<evidence type="ECO:0000256" key="2">
    <source>
        <dbReference type="ARBA" id="ARBA00009560"/>
    </source>
</evidence>
<keyword evidence="3 8" id="KW-0235">DNA replication</keyword>
<feature type="domain" description="DNA polymerase alpha/delta/epsilon subunit B" evidence="10">
    <location>
        <begin position="276"/>
        <end position="477"/>
    </location>
</feature>
<dbReference type="InterPro" id="IPR016266">
    <property type="entry name" value="POLE2"/>
</dbReference>
<evidence type="ECO:0000256" key="9">
    <source>
        <dbReference type="SAM" id="Phobius"/>
    </source>
</evidence>
<evidence type="ECO:0000256" key="7">
    <source>
        <dbReference type="ARBA" id="ARBA00063156"/>
    </source>
</evidence>
<keyword evidence="13" id="KW-1185">Reference proteome</keyword>
<reference evidence="12" key="1">
    <citation type="submission" date="2025-08" db="UniProtKB">
        <authorList>
            <consortium name="Ensembl"/>
        </authorList>
    </citation>
    <scope>IDENTIFICATION</scope>
</reference>
<dbReference type="Ensembl" id="ENSCABT00000008886.1">
    <property type="protein sequence ID" value="ENSCABP00000008108.1"/>
    <property type="gene ID" value="ENSCABG00000005993.1"/>
</dbReference>
<dbReference type="Gene3D" id="3.60.21.60">
    <property type="match status" value="1"/>
</dbReference>
<protein>
    <recommendedName>
        <fullName evidence="8">DNA polymerase epsilon subunit</fullName>
    </recommendedName>
    <alternativeName>
        <fullName evidence="8">DNA polymerase II subunit 2</fullName>
    </alternativeName>
</protein>
<dbReference type="AlphaFoldDB" id="A0A8C0GHR3"/>
<feature type="domain" description="DNA polymerase epsilon subunit B N-terminal" evidence="11">
    <location>
        <begin position="3"/>
        <end position="74"/>
    </location>
</feature>
<feature type="transmembrane region" description="Helical" evidence="9">
    <location>
        <begin position="193"/>
        <end position="210"/>
    </location>
</feature>
<dbReference type="FunFam" id="3.60.21.50:FF:000007">
    <property type="entry name" value="DNA polymerase epsilon subunit"/>
    <property type="match status" value="1"/>
</dbReference>
<comment type="function">
    <text evidence="6">Accessory component of the DNA polymerase epsilon complex. Participates in DNA repair and in chromosomal DNA replication.</text>
</comment>
<sequence>MAAEKLRSKVGSAFKMHGLLLRAEANKYLTEALQSVNELELEDVIENIIDAVEKQPLSSNMIERATVEAAVQECSQSLDETIEHIFNIIGAFDVPRYVYNSERKKFLPLSMTNHPAPNLFGTARDKAELFRERYTILQQRTHRHELFTPSAIGAHPDDSRSKFQLKTIETLLGNTAKVGEVIVLGMITQLKEVGYILLWGLLVVMLSAIQYLKKLWLKYLNYGLILLLFKSMAKPPLTSMMAYYGNINFFGGPSSTSVKASAKLKQLEDENEDAMFVFVSDVWLDQVEVLEKLHTMFSGYSSVPPTCFFFCGNFSSAPYGKNQIQSLKDSLKALADIICEYPSIHKSSRFVFVPGPEDPGPGSILPRPPLAENITSEFRQQVPFSVFTTNPCRVQYCTQEIIIFREDLVNKMCRNCVRFPSTNLDIPNHFVKTILSQGHLTPLPLYVSPVFWAYDYTLRVYPVPDLIVTADKYDPFTVTNTDCLCINPGSFPRSGFSFKVFYPSNKTVEDR</sequence>
<organism evidence="12 13">
    <name type="scientific">Chelonoidis abingdonii</name>
    <name type="common">Abingdon island giant tortoise</name>
    <name type="synonym">Testudo abingdonii</name>
    <dbReference type="NCBI Taxonomy" id="106734"/>
    <lineage>
        <taxon>Eukaryota</taxon>
        <taxon>Metazoa</taxon>
        <taxon>Chordata</taxon>
        <taxon>Craniata</taxon>
        <taxon>Vertebrata</taxon>
        <taxon>Euteleostomi</taxon>
        <taxon>Archelosauria</taxon>
        <taxon>Testudinata</taxon>
        <taxon>Testudines</taxon>
        <taxon>Cryptodira</taxon>
        <taxon>Durocryptodira</taxon>
        <taxon>Testudinoidea</taxon>
        <taxon>Testudinidae</taxon>
        <taxon>Chelonoidis</taxon>
    </lineage>
</organism>
<dbReference type="Pfam" id="PF04042">
    <property type="entry name" value="DNA_pol_E_B"/>
    <property type="match status" value="1"/>
</dbReference>
<dbReference type="GeneTree" id="ENSGT00390000012435"/>
<comment type="subunit">
    <text evidence="7">Component of the DNA polymerase epsilon complex consisting of four subunits: the catalytic subunit POLE and the accessory subunits POLE2, POLE3 and POLE4.</text>
</comment>
<evidence type="ECO:0000256" key="6">
    <source>
        <dbReference type="ARBA" id="ARBA00054225"/>
    </source>
</evidence>
<dbReference type="GO" id="GO:0008622">
    <property type="term" value="C:epsilon DNA polymerase complex"/>
    <property type="evidence" value="ECO:0007669"/>
    <property type="project" value="UniProtKB-UniRule"/>
</dbReference>
<accession>A0A8C0GHR3</accession>
<evidence type="ECO:0000256" key="8">
    <source>
        <dbReference type="PIRNR" id="PIRNR000799"/>
    </source>
</evidence>
<keyword evidence="9" id="KW-1133">Transmembrane helix</keyword>
<evidence type="ECO:0000256" key="5">
    <source>
        <dbReference type="ARBA" id="ARBA00023242"/>
    </source>
</evidence>
<dbReference type="PIRSF" id="PIRSF000799">
    <property type="entry name" value="DNA_pol_eps_2"/>
    <property type="match status" value="1"/>
</dbReference>
<dbReference type="GO" id="GO:0006261">
    <property type="term" value="P:DNA-templated DNA replication"/>
    <property type="evidence" value="ECO:0007669"/>
    <property type="project" value="InterPro"/>
</dbReference>
<keyword evidence="9" id="KW-0472">Membrane</keyword>
<evidence type="ECO:0000313" key="13">
    <source>
        <dbReference type="Proteomes" id="UP000694404"/>
    </source>
</evidence>
<keyword evidence="4 8" id="KW-0238">DNA-binding</keyword>
<evidence type="ECO:0000256" key="1">
    <source>
        <dbReference type="ARBA" id="ARBA00004123"/>
    </source>
</evidence>
<evidence type="ECO:0000256" key="4">
    <source>
        <dbReference type="ARBA" id="ARBA00023125"/>
    </source>
</evidence>
<comment type="subcellular location">
    <subcellularLocation>
        <location evidence="1 8">Nucleus</location>
    </subcellularLocation>
</comment>